<evidence type="ECO:0000256" key="8">
    <source>
        <dbReference type="RuleBase" id="RU366009"/>
    </source>
</evidence>
<dbReference type="Gene3D" id="3.20.20.140">
    <property type="entry name" value="Metal-dependent hydrolases"/>
    <property type="match status" value="1"/>
</dbReference>
<dbReference type="GO" id="GO:0008892">
    <property type="term" value="F:guanine deaminase activity"/>
    <property type="evidence" value="ECO:0007669"/>
    <property type="project" value="UniProtKB-UniRule"/>
</dbReference>
<evidence type="ECO:0000256" key="3">
    <source>
        <dbReference type="ARBA" id="ARBA00012781"/>
    </source>
</evidence>
<evidence type="ECO:0000259" key="9">
    <source>
        <dbReference type="Pfam" id="PF01979"/>
    </source>
</evidence>
<evidence type="ECO:0000256" key="4">
    <source>
        <dbReference type="ARBA" id="ARBA00022723"/>
    </source>
</evidence>
<reference evidence="10 11" key="1">
    <citation type="journal article" date="2015" name="Genome Announc.">
        <title>Expanding the biotechnology potential of lactobacilli through comparative genomics of 213 strains and associated genera.</title>
        <authorList>
            <person name="Sun Z."/>
            <person name="Harris H.M."/>
            <person name="McCann A."/>
            <person name="Guo C."/>
            <person name="Argimon S."/>
            <person name="Zhang W."/>
            <person name="Yang X."/>
            <person name="Jeffery I.B."/>
            <person name="Cooney J.C."/>
            <person name="Kagawa T.F."/>
            <person name="Liu W."/>
            <person name="Song Y."/>
            <person name="Salvetti E."/>
            <person name="Wrobel A."/>
            <person name="Rasinkangas P."/>
            <person name="Parkhill J."/>
            <person name="Rea M.C."/>
            <person name="O'Sullivan O."/>
            <person name="Ritari J."/>
            <person name="Douillard F.P."/>
            <person name="Paul Ross R."/>
            <person name="Yang R."/>
            <person name="Briner A.E."/>
            <person name="Felis G.E."/>
            <person name="de Vos W.M."/>
            <person name="Barrangou R."/>
            <person name="Klaenhammer T.R."/>
            <person name="Caufield P.W."/>
            <person name="Cui Y."/>
            <person name="Zhang H."/>
            <person name="O'Toole P.W."/>
        </authorList>
    </citation>
    <scope>NUCLEOTIDE SEQUENCE [LARGE SCALE GENOMIC DNA]</scope>
    <source>
        <strain evidence="10 11">DSM 18382</strain>
    </source>
</reference>
<dbReference type="Proteomes" id="UP000051966">
    <property type="component" value="Unassembled WGS sequence"/>
</dbReference>
<keyword evidence="6 8" id="KW-0862">Zinc</keyword>
<comment type="pathway">
    <text evidence="1 8">Purine metabolism; guanine degradation; xanthine from guanine: step 1/1.</text>
</comment>
<organism evidence="10 11">
    <name type="scientific">Lentilactobacillus farraginis DSM 18382 = JCM 14108</name>
    <dbReference type="NCBI Taxonomy" id="1423743"/>
    <lineage>
        <taxon>Bacteria</taxon>
        <taxon>Bacillati</taxon>
        <taxon>Bacillota</taxon>
        <taxon>Bacilli</taxon>
        <taxon>Lactobacillales</taxon>
        <taxon>Lactobacillaceae</taxon>
        <taxon>Lentilactobacillus</taxon>
    </lineage>
</organism>
<comment type="caution">
    <text evidence="10">The sequence shown here is derived from an EMBL/GenBank/DDBJ whole genome shotgun (WGS) entry which is preliminary data.</text>
</comment>
<evidence type="ECO:0000313" key="10">
    <source>
        <dbReference type="EMBL" id="KRM11505.1"/>
    </source>
</evidence>
<evidence type="ECO:0000256" key="5">
    <source>
        <dbReference type="ARBA" id="ARBA00022801"/>
    </source>
</evidence>
<comment type="catalytic activity">
    <reaction evidence="8">
        <text>guanine + H2O + H(+) = xanthine + NH4(+)</text>
        <dbReference type="Rhea" id="RHEA:14665"/>
        <dbReference type="ChEBI" id="CHEBI:15377"/>
        <dbReference type="ChEBI" id="CHEBI:15378"/>
        <dbReference type="ChEBI" id="CHEBI:16235"/>
        <dbReference type="ChEBI" id="CHEBI:17712"/>
        <dbReference type="ChEBI" id="CHEBI:28938"/>
        <dbReference type="EC" id="3.5.4.3"/>
    </reaction>
</comment>
<dbReference type="GO" id="GO:0008270">
    <property type="term" value="F:zinc ion binding"/>
    <property type="evidence" value="ECO:0007669"/>
    <property type="project" value="UniProtKB-UniRule"/>
</dbReference>
<dbReference type="InterPro" id="IPR051607">
    <property type="entry name" value="Metallo-dep_hydrolases"/>
</dbReference>
<dbReference type="UniPathway" id="UPA00603">
    <property type="reaction ID" value="UER00660"/>
</dbReference>
<comment type="similarity">
    <text evidence="2 8">Belongs to the metallo-dependent hydrolases superfamily. ATZ/TRZ family.</text>
</comment>
<dbReference type="RefSeq" id="WP_056983534.1">
    <property type="nucleotide sequence ID" value="NZ_AZFY01000022.1"/>
</dbReference>
<evidence type="ECO:0000256" key="7">
    <source>
        <dbReference type="NCBIfam" id="TIGR02967"/>
    </source>
</evidence>
<dbReference type="PANTHER" id="PTHR11271">
    <property type="entry name" value="GUANINE DEAMINASE"/>
    <property type="match status" value="1"/>
</dbReference>
<keyword evidence="11" id="KW-1185">Reference proteome</keyword>
<keyword evidence="5 8" id="KW-0378">Hydrolase</keyword>
<gene>
    <name evidence="10" type="ORF">FD41_GL001362</name>
</gene>
<dbReference type="PANTHER" id="PTHR11271:SF6">
    <property type="entry name" value="GUANINE DEAMINASE"/>
    <property type="match status" value="1"/>
</dbReference>
<protein>
    <recommendedName>
        <fullName evidence="3 7">Guanine deaminase</fullName>
        <shortName evidence="8">Guanase</shortName>
        <ecNumber evidence="3 7">3.5.4.3</ecNumber>
    </recommendedName>
    <alternativeName>
        <fullName evidence="8">Guanine aminohydrolase</fullName>
    </alternativeName>
</protein>
<dbReference type="EMBL" id="AZFY01000022">
    <property type="protein sequence ID" value="KRM11505.1"/>
    <property type="molecule type" value="Genomic_DNA"/>
</dbReference>
<evidence type="ECO:0000256" key="6">
    <source>
        <dbReference type="ARBA" id="ARBA00022833"/>
    </source>
</evidence>
<sequence>MSIISIATIIDGSTITSTNPQTITFLNHQLVCIDNSGYIDRILSPNDTDYEAVKATAKRKQQLLSLNKDEYLLPGFIDLHIHAPQWPNAGLALDRSLNEWLNTYTFPLEAKYQEIDFAKSVYNNLVQELVNNGTTTALYFGTIHNQANLELARACNRHQQRGFIGQVTMDNREQTPGYYRDRSAQKAITKAETFIHQLMDFNKTALLHQTPVITPRFVPSCTPESLKGLGQLARQYDLPIQSHCSESDWENNYALENYHQRDAMVLDQFGLLTNKTIMAHGTLLNQSDLDLFKKAGVAIAHCPISNAYFGNAVLSVSQILEQHLKIGLGTDISGGYSPSLYRNINQAIVSSRMLHDGVDSSLPPARRGTKVAALTAKNAFYLATVGGAESLHLKTGQINPGYLADFQIVQAPYPAFMQQTTDDIFEKLMYHTTKDNITHVFVQGKLAKEGHYATQR</sequence>
<proteinExistence type="inferred from homology"/>
<dbReference type="InterPro" id="IPR011059">
    <property type="entry name" value="Metal-dep_hydrolase_composite"/>
</dbReference>
<dbReference type="GO" id="GO:0006147">
    <property type="term" value="P:guanine catabolic process"/>
    <property type="evidence" value="ECO:0007669"/>
    <property type="project" value="UniProtKB-UniRule"/>
</dbReference>
<dbReference type="EC" id="3.5.4.3" evidence="3 7"/>
<dbReference type="Pfam" id="PF01979">
    <property type="entry name" value="Amidohydro_1"/>
    <property type="match status" value="1"/>
</dbReference>
<feature type="domain" description="Amidohydrolase-related" evidence="9">
    <location>
        <begin position="71"/>
        <end position="446"/>
    </location>
</feature>
<dbReference type="SUPFAM" id="SSF51556">
    <property type="entry name" value="Metallo-dependent hydrolases"/>
    <property type="match status" value="1"/>
</dbReference>
<keyword evidence="4 8" id="KW-0479">Metal-binding</keyword>
<dbReference type="InterPro" id="IPR032466">
    <property type="entry name" value="Metal_Hydrolase"/>
</dbReference>
<accession>A0A0R1W0U0</accession>
<dbReference type="NCBIfam" id="TIGR02967">
    <property type="entry name" value="guan_deamin"/>
    <property type="match status" value="1"/>
</dbReference>
<dbReference type="SUPFAM" id="SSF51338">
    <property type="entry name" value="Composite domain of metallo-dependent hydrolases"/>
    <property type="match status" value="1"/>
</dbReference>
<dbReference type="GO" id="GO:0005829">
    <property type="term" value="C:cytosol"/>
    <property type="evidence" value="ECO:0007669"/>
    <property type="project" value="TreeGrafter"/>
</dbReference>
<dbReference type="PATRIC" id="fig|1423743.5.peg.1414"/>
<comment type="cofactor">
    <cofactor evidence="8">
        <name>Zn(2+)</name>
        <dbReference type="ChEBI" id="CHEBI:29105"/>
    </cofactor>
    <text evidence="8">Binds 1 zinc ion per subunit.</text>
</comment>
<dbReference type="InterPro" id="IPR014311">
    <property type="entry name" value="Guanine_deaminase"/>
</dbReference>
<evidence type="ECO:0000256" key="1">
    <source>
        <dbReference type="ARBA" id="ARBA00004984"/>
    </source>
</evidence>
<dbReference type="AlphaFoldDB" id="A0A0R1W0U0"/>
<evidence type="ECO:0000256" key="2">
    <source>
        <dbReference type="ARBA" id="ARBA00006745"/>
    </source>
</evidence>
<name>A0A0R1W0U0_9LACO</name>
<evidence type="ECO:0000313" key="11">
    <source>
        <dbReference type="Proteomes" id="UP000051966"/>
    </source>
</evidence>
<dbReference type="InterPro" id="IPR006680">
    <property type="entry name" value="Amidohydro-rel"/>
</dbReference>
<dbReference type="Gene3D" id="2.30.40.10">
    <property type="entry name" value="Urease, subunit C, domain 1"/>
    <property type="match status" value="1"/>
</dbReference>
<comment type="function">
    <text evidence="8">Catalyzes the hydrolytic deamination of guanine, producing xanthine and ammonia.</text>
</comment>
<dbReference type="OrthoDB" id="9807210at2"/>